<evidence type="ECO:0000259" key="2">
    <source>
        <dbReference type="Pfam" id="PF23138"/>
    </source>
</evidence>
<dbReference type="InterPro" id="IPR056327">
    <property type="entry name" value="ARMC9_CTLH-like_dom"/>
</dbReference>
<protein>
    <submittedName>
        <fullName evidence="3">Uncharacterized protein</fullName>
    </submittedName>
</protein>
<keyword evidence="4" id="KW-1185">Reference proteome</keyword>
<dbReference type="AlphaFoldDB" id="A0A8R1TJ44"/>
<dbReference type="GO" id="GO:0005814">
    <property type="term" value="C:centriole"/>
    <property type="evidence" value="ECO:0007669"/>
    <property type="project" value="TreeGrafter"/>
</dbReference>
<sequence length="550" mass="62645">MLKKLLSHLENDNCGQFFKCWNELFVEERNKSSDVISLEFNIHLYFVTFPLRKSPPNKEEYRKRIEGLKKLLEDQGGCKYSTDVQLVQYFALPYVAEPEKHPIFRELVQKKWVKNLFENLSSFLANYATNIAETQDVLFQKWMTTYRLQYNELLEKKCRKLQYDYYRIVDIVNEMFNYLEQSNHELGVIHLSSEYMMGMKARFADATANAEQHMHANIALQEMDKKHNGLRKTNTNIKKKNRMIKNESNASVGNLISTIRSASSSLIKLKEEKEKKEVIVDNVIGRLNYTKIGNCLIKSASGRLSCLLLQALRQRITRIPIENAGQVLAVYANNDLLLLKHLKNSVVSVITSQGDNGNDAKEELCRLLNSIASFSSGRNYLLANNQGKELIATLTTALKTKKLQHYAGEHVLATLQKLSIRSSVQKELIKLGMVEWLSLYLGGKLSPTALDYGCALLLNLCLDPSGRSAASRVATIFTTTIANLISDHKLQVCTYINGILFTILGIAQIKARVKEINLVNTVKEKLNNHHCKDDEKQLPIIYKILNGGEF</sequence>
<dbReference type="OMA" id="HHCKDDE"/>
<evidence type="ECO:0000259" key="1">
    <source>
        <dbReference type="Pfam" id="PF21050"/>
    </source>
</evidence>
<evidence type="ECO:0000313" key="3">
    <source>
        <dbReference type="EnsemblMetazoa" id="OVOC10251.1"/>
    </source>
</evidence>
<organism evidence="3 4">
    <name type="scientific">Onchocerca volvulus</name>
    <dbReference type="NCBI Taxonomy" id="6282"/>
    <lineage>
        <taxon>Eukaryota</taxon>
        <taxon>Metazoa</taxon>
        <taxon>Ecdysozoa</taxon>
        <taxon>Nematoda</taxon>
        <taxon>Chromadorea</taxon>
        <taxon>Rhabditida</taxon>
        <taxon>Spirurina</taxon>
        <taxon>Spiruromorpha</taxon>
        <taxon>Filarioidea</taxon>
        <taxon>Onchocercidae</taxon>
        <taxon>Onchocerca</taxon>
    </lineage>
</organism>
<dbReference type="InterPro" id="IPR016024">
    <property type="entry name" value="ARM-type_fold"/>
</dbReference>
<evidence type="ECO:0000313" key="4">
    <source>
        <dbReference type="Proteomes" id="UP000024404"/>
    </source>
</evidence>
<dbReference type="InterPro" id="IPR040369">
    <property type="entry name" value="ARMC9"/>
</dbReference>
<dbReference type="InterPro" id="IPR048959">
    <property type="entry name" value="ARMC9_ARM_dom"/>
</dbReference>
<dbReference type="SUPFAM" id="SSF48371">
    <property type="entry name" value="ARM repeat"/>
    <property type="match status" value="1"/>
</dbReference>
<dbReference type="EnsemblMetazoa" id="OVOC10251.1">
    <property type="protein sequence ID" value="OVOC10251.1"/>
    <property type="gene ID" value="WBGene00247060"/>
</dbReference>
<dbReference type="GO" id="GO:0097542">
    <property type="term" value="C:ciliary tip"/>
    <property type="evidence" value="ECO:0007669"/>
    <property type="project" value="TreeGrafter"/>
</dbReference>
<proteinExistence type="predicted"/>
<dbReference type="GO" id="GO:0036064">
    <property type="term" value="C:ciliary basal body"/>
    <property type="evidence" value="ECO:0007669"/>
    <property type="project" value="InterPro"/>
</dbReference>
<reference evidence="3" key="2">
    <citation type="submission" date="2022-06" db="UniProtKB">
        <authorList>
            <consortium name="EnsemblMetazoa"/>
        </authorList>
    </citation>
    <scope>IDENTIFICATION</scope>
</reference>
<dbReference type="PANTHER" id="PTHR14881:SF4">
    <property type="entry name" value="LISH DOMAIN-CONTAINING PROTEIN ARMC9"/>
    <property type="match status" value="1"/>
</dbReference>
<accession>A0A8R1TJ44</accession>
<dbReference type="PANTHER" id="PTHR14881">
    <property type="entry name" value="LISH DOMAIN-CONTAINING PROTEIN ARMC9"/>
    <property type="match status" value="1"/>
</dbReference>
<dbReference type="Pfam" id="PF23138">
    <property type="entry name" value="CTLH_Armc9"/>
    <property type="match status" value="1"/>
</dbReference>
<dbReference type="GO" id="GO:0060271">
    <property type="term" value="P:cilium assembly"/>
    <property type="evidence" value="ECO:0007669"/>
    <property type="project" value="InterPro"/>
</dbReference>
<dbReference type="Proteomes" id="UP000024404">
    <property type="component" value="Unassembled WGS sequence"/>
</dbReference>
<feature type="domain" description="LisH" evidence="1">
    <location>
        <begin position="428"/>
        <end position="546"/>
    </location>
</feature>
<name>A0A8R1TJ44_ONCVO</name>
<reference evidence="4" key="1">
    <citation type="submission" date="2013-10" db="EMBL/GenBank/DDBJ databases">
        <title>Genome sequencing of Onchocerca volvulus.</title>
        <authorList>
            <person name="Cotton J."/>
            <person name="Tsai J."/>
            <person name="Stanley E."/>
            <person name="Tracey A."/>
            <person name="Holroyd N."/>
            <person name="Lustigman S."/>
            <person name="Berriman M."/>
        </authorList>
    </citation>
    <scope>NUCLEOTIDE SEQUENCE</scope>
</reference>
<dbReference type="Pfam" id="PF21050">
    <property type="entry name" value="ARMC9_ARM"/>
    <property type="match status" value="1"/>
</dbReference>
<dbReference type="EMBL" id="CMVM020000328">
    <property type="status" value="NOT_ANNOTATED_CDS"/>
    <property type="molecule type" value="Genomic_DNA"/>
</dbReference>
<feature type="domain" description="ARMC9 CTLH-like" evidence="2">
    <location>
        <begin position="3"/>
        <end position="128"/>
    </location>
</feature>